<dbReference type="Proteomes" id="UP001202922">
    <property type="component" value="Unassembled WGS sequence"/>
</dbReference>
<dbReference type="PANTHER" id="PTHR34351">
    <property type="entry name" value="SLR1927 PROTEIN-RELATED"/>
    <property type="match status" value="1"/>
</dbReference>
<feature type="domain" description="DUF58" evidence="2">
    <location>
        <begin position="206"/>
        <end position="248"/>
    </location>
</feature>
<feature type="transmembrane region" description="Helical" evidence="1">
    <location>
        <begin position="12"/>
        <end position="32"/>
    </location>
</feature>
<evidence type="ECO:0000313" key="3">
    <source>
        <dbReference type="EMBL" id="MCH6471107.1"/>
    </source>
</evidence>
<keyword evidence="1" id="KW-0812">Transmembrane</keyword>
<gene>
    <name evidence="3" type="ORF">L0M17_14160</name>
</gene>
<proteinExistence type="predicted"/>
<comment type="caution">
    <text evidence="3">The sequence shown here is derived from an EMBL/GenBank/DDBJ whole genome shotgun (WGS) entry which is preliminary data.</text>
</comment>
<dbReference type="RefSeq" id="WP_241054714.1">
    <property type="nucleotide sequence ID" value="NZ_JAKZBV010000001.1"/>
</dbReference>
<keyword evidence="4" id="KW-1185">Reference proteome</keyword>
<accession>A0ABS9U3M3</accession>
<evidence type="ECO:0000313" key="4">
    <source>
        <dbReference type="Proteomes" id="UP001202922"/>
    </source>
</evidence>
<keyword evidence="1" id="KW-1133">Transmembrane helix</keyword>
<organism evidence="3 4">
    <name type="scientific">Sinomonas terrae</name>
    <dbReference type="NCBI Taxonomy" id="2908838"/>
    <lineage>
        <taxon>Bacteria</taxon>
        <taxon>Bacillati</taxon>
        <taxon>Actinomycetota</taxon>
        <taxon>Actinomycetes</taxon>
        <taxon>Micrococcales</taxon>
        <taxon>Micrococcaceae</taxon>
        <taxon>Sinomonas</taxon>
    </lineage>
</organism>
<name>A0ABS9U3M3_9MICC</name>
<reference evidence="3 4" key="1">
    <citation type="submission" date="2022-03" db="EMBL/GenBank/DDBJ databases">
        <title>Sinomonas sp. isolated from a soil.</title>
        <authorList>
            <person name="Han J."/>
            <person name="Kim D.-U."/>
        </authorList>
    </citation>
    <scope>NUCLEOTIDE SEQUENCE [LARGE SCALE GENOMIC DNA]</scope>
    <source>
        <strain evidence="3 4">5-5</strain>
    </source>
</reference>
<dbReference type="PANTHER" id="PTHR34351:SF1">
    <property type="entry name" value="SLR1927 PROTEIN"/>
    <property type="match status" value="1"/>
</dbReference>
<protein>
    <submittedName>
        <fullName evidence="3">DUF58 domain-containing protein</fullName>
    </submittedName>
</protein>
<dbReference type="EMBL" id="JAKZBV010000001">
    <property type="protein sequence ID" value="MCH6471107.1"/>
    <property type="molecule type" value="Genomic_DNA"/>
</dbReference>
<keyword evidence="1" id="KW-0472">Membrane</keyword>
<dbReference type="InterPro" id="IPR002881">
    <property type="entry name" value="DUF58"/>
</dbReference>
<sequence>MAAPRVPWQGRLTSVGWGFVVAGAVVLIAAQAMGRRDLLHLAAFLLLLPATAWISTRLFRPGLTIERSTEPPVVETGQLAEVHLAIRHAGVLVGRMSMAEQLPSALGTGPDFAYPGRTVGSDGVSRYRYQLSCPHRGLFLLGPVEAHSTDVFGVTEQRTRIDDGSILTVTPAPIPLAASVLSGLRGIEGVIATRMQANPSEDDVMTREYRHGDPMRRVHWAATARHGDLMVRQEESATSPEATLILDLRRDAFPVASGRAVPADEWAPGPPEFEWAVTAAMSIAAHLADLDYSLRLLDADGSLALSHSPSSSEPDAPDYSGRTGLASVAEGLAAILPRGRENGSAAPRAGEGFGDLLLDRLEAHGQRGPIVAVLGRTTADDARVLAPAGSASERALALVVADRPGACRGAVEALRAAGWFAVEATPSTRIDAAWLALTGEVLPW</sequence>
<dbReference type="Pfam" id="PF01882">
    <property type="entry name" value="DUF58"/>
    <property type="match status" value="1"/>
</dbReference>
<evidence type="ECO:0000256" key="1">
    <source>
        <dbReference type="SAM" id="Phobius"/>
    </source>
</evidence>
<evidence type="ECO:0000259" key="2">
    <source>
        <dbReference type="Pfam" id="PF01882"/>
    </source>
</evidence>